<comment type="caution">
    <text evidence="1">The sequence shown here is derived from an EMBL/GenBank/DDBJ whole genome shotgun (WGS) entry which is preliminary data.</text>
</comment>
<organism evidence="1 2">
    <name type="scientific">Aphis craccivora</name>
    <name type="common">Cowpea aphid</name>
    <dbReference type="NCBI Taxonomy" id="307492"/>
    <lineage>
        <taxon>Eukaryota</taxon>
        <taxon>Metazoa</taxon>
        <taxon>Ecdysozoa</taxon>
        <taxon>Arthropoda</taxon>
        <taxon>Hexapoda</taxon>
        <taxon>Insecta</taxon>
        <taxon>Pterygota</taxon>
        <taxon>Neoptera</taxon>
        <taxon>Paraneoptera</taxon>
        <taxon>Hemiptera</taxon>
        <taxon>Sternorrhyncha</taxon>
        <taxon>Aphidomorpha</taxon>
        <taxon>Aphidoidea</taxon>
        <taxon>Aphididae</taxon>
        <taxon>Aphidini</taxon>
        <taxon>Aphis</taxon>
        <taxon>Aphis</taxon>
    </lineage>
</organism>
<reference evidence="1 2" key="1">
    <citation type="submission" date="2019-08" db="EMBL/GenBank/DDBJ databases">
        <title>Whole genome of Aphis craccivora.</title>
        <authorList>
            <person name="Voronova N.V."/>
            <person name="Shulinski R.S."/>
            <person name="Bandarenka Y.V."/>
            <person name="Zhorov D.G."/>
            <person name="Warner D."/>
        </authorList>
    </citation>
    <scope>NUCLEOTIDE SEQUENCE [LARGE SCALE GENOMIC DNA]</scope>
    <source>
        <strain evidence="1">180601</strain>
        <tissue evidence="1">Whole Body</tissue>
    </source>
</reference>
<gene>
    <name evidence="1" type="ORF">FWK35_00013550</name>
</gene>
<dbReference type="AlphaFoldDB" id="A0A6G0Y943"/>
<sequence>MASLNLKFQIQTSVEDIESPNSRKKFWLASRNTINTQQQKINVLRKRNARFQQKVSNMDQLISHLNKEKKIDENCFSFLKVDV</sequence>
<evidence type="ECO:0000313" key="2">
    <source>
        <dbReference type="Proteomes" id="UP000478052"/>
    </source>
</evidence>
<evidence type="ECO:0000313" key="1">
    <source>
        <dbReference type="EMBL" id="KAF0751263.1"/>
    </source>
</evidence>
<name>A0A6G0Y943_APHCR</name>
<dbReference type="OrthoDB" id="6601073at2759"/>
<proteinExistence type="predicted"/>
<dbReference type="Proteomes" id="UP000478052">
    <property type="component" value="Unassembled WGS sequence"/>
</dbReference>
<accession>A0A6G0Y943</accession>
<dbReference type="EMBL" id="VUJU01005429">
    <property type="protein sequence ID" value="KAF0751263.1"/>
    <property type="molecule type" value="Genomic_DNA"/>
</dbReference>
<keyword evidence="2" id="KW-1185">Reference proteome</keyword>
<protein>
    <submittedName>
        <fullName evidence="1">THAP domain-containing protein 1-like isoform X1</fullName>
    </submittedName>
</protein>